<dbReference type="SMART" id="SM00450">
    <property type="entry name" value="RHOD"/>
    <property type="match status" value="2"/>
</dbReference>
<evidence type="ECO:0000256" key="4">
    <source>
        <dbReference type="SAM" id="MobiDB-lite"/>
    </source>
</evidence>
<keyword evidence="5" id="KW-0732">Signal</keyword>
<dbReference type="Pfam" id="PF00581">
    <property type="entry name" value="Rhodanese"/>
    <property type="match status" value="2"/>
</dbReference>
<name>A0A5C4T4W5_9BACL</name>
<evidence type="ECO:0000256" key="2">
    <source>
        <dbReference type="ARBA" id="ARBA00022737"/>
    </source>
</evidence>
<dbReference type="InterPro" id="IPR001763">
    <property type="entry name" value="Rhodanese-like_dom"/>
</dbReference>
<evidence type="ECO:0000256" key="5">
    <source>
        <dbReference type="SAM" id="SignalP"/>
    </source>
</evidence>
<dbReference type="InterPro" id="IPR051126">
    <property type="entry name" value="Thiosulfate_sulfurtransferase"/>
</dbReference>
<organism evidence="7 8">
    <name type="scientific">Paenibacillus hemerocallicola</name>
    <dbReference type="NCBI Taxonomy" id="1172614"/>
    <lineage>
        <taxon>Bacteria</taxon>
        <taxon>Bacillati</taxon>
        <taxon>Bacillota</taxon>
        <taxon>Bacilli</taxon>
        <taxon>Bacillales</taxon>
        <taxon>Paenibacillaceae</taxon>
        <taxon>Paenibacillus</taxon>
    </lineage>
</organism>
<dbReference type="CDD" id="cd01448">
    <property type="entry name" value="TST_Repeat_1"/>
    <property type="match status" value="1"/>
</dbReference>
<protein>
    <recommendedName>
        <fullName evidence="1">thiosulfate sulfurtransferase</fullName>
        <ecNumber evidence="1">2.8.1.1</ecNumber>
    </recommendedName>
</protein>
<gene>
    <name evidence="7" type="ORF">FE784_23110</name>
</gene>
<dbReference type="PANTHER" id="PTHR43855">
    <property type="entry name" value="THIOSULFATE SULFURTRANSFERASE"/>
    <property type="match status" value="1"/>
</dbReference>
<dbReference type="PROSITE" id="PS51257">
    <property type="entry name" value="PROKAR_LIPOPROTEIN"/>
    <property type="match status" value="1"/>
</dbReference>
<keyword evidence="8" id="KW-1185">Reference proteome</keyword>
<dbReference type="OrthoDB" id="9770030at2"/>
<dbReference type="RefSeq" id="WP_139604618.1">
    <property type="nucleotide sequence ID" value="NZ_VDCQ01000036.1"/>
</dbReference>
<dbReference type="EMBL" id="VDCQ01000036">
    <property type="protein sequence ID" value="TNJ63916.1"/>
    <property type="molecule type" value="Genomic_DNA"/>
</dbReference>
<dbReference type="Gene3D" id="3.40.250.10">
    <property type="entry name" value="Rhodanese-like domain"/>
    <property type="match status" value="2"/>
</dbReference>
<proteinExistence type="predicted"/>
<dbReference type="Proteomes" id="UP000307943">
    <property type="component" value="Unassembled WGS sequence"/>
</dbReference>
<dbReference type="AlphaFoldDB" id="A0A5C4T4W5"/>
<keyword evidence="2" id="KW-0677">Repeat</keyword>
<accession>A0A5C4T4W5</accession>
<dbReference type="InterPro" id="IPR001307">
    <property type="entry name" value="Thiosulphate_STrfase_CS"/>
</dbReference>
<keyword evidence="7" id="KW-0808">Transferase</keyword>
<evidence type="ECO:0000256" key="1">
    <source>
        <dbReference type="ARBA" id="ARBA00012245"/>
    </source>
</evidence>
<comment type="catalytic activity">
    <reaction evidence="3">
        <text>thiosulfate + hydrogen cyanide = thiocyanate + sulfite + 2 H(+)</text>
        <dbReference type="Rhea" id="RHEA:16881"/>
        <dbReference type="ChEBI" id="CHEBI:15378"/>
        <dbReference type="ChEBI" id="CHEBI:17359"/>
        <dbReference type="ChEBI" id="CHEBI:18022"/>
        <dbReference type="ChEBI" id="CHEBI:18407"/>
        <dbReference type="ChEBI" id="CHEBI:33542"/>
        <dbReference type="EC" id="2.8.1.1"/>
    </reaction>
</comment>
<feature type="domain" description="Rhodanese" evidence="6">
    <location>
        <begin position="202"/>
        <end position="320"/>
    </location>
</feature>
<evidence type="ECO:0000259" key="6">
    <source>
        <dbReference type="PROSITE" id="PS50206"/>
    </source>
</evidence>
<evidence type="ECO:0000256" key="3">
    <source>
        <dbReference type="ARBA" id="ARBA00047549"/>
    </source>
</evidence>
<dbReference type="PROSITE" id="PS50206">
    <property type="entry name" value="RHODANESE_3"/>
    <property type="match status" value="2"/>
</dbReference>
<evidence type="ECO:0000313" key="8">
    <source>
        <dbReference type="Proteomes" id="UP000307943"/>
    </source>
</evidence>
<dbReference type="PANTHER" id="PTHR43855:SF1">
    <property type="entry name" value="THIOSULFATE SULFURTRANSFERASE"/>
    <property type="match status" value="1"/>
</dbReference>
<reference evidence="7 8" key="1">
    <citation type="submission" date="2019-05" db="EMBL/GenBank/DDBJ databases">
        <title>We sequenced the genome of Paenibacillus hemerocallicola KCTC 33185 for further insight into its adaptation and study the phylogeny of Paenibacillus.</title>
        <authorList>
            <person name="Narsing Rao M.P."/>
        </authorList>
    </citation>
    <scope>NUCLEOTIDE SEQUENCE [LARGE SCALE GENOMIC DNA]</scope>
    <source>
        <strain evidence="7 8">KCTC 33185</strain>
    </source>
</reference>
<dbReference type="InterPro" id="IPR036873">
    <property type="entry name" value="Rhodanese-like_dom_sf"/>
</dbReference>
<feature type="domain" description="Rhodanese" evidence="6">
    <location>
        <begin position="67"/>
        <end position="173"/>
    </location>
</feature>
<sequence length="321" mass="34462">MKSKLALISLVLLAGITAACGNKPESSPTNASGGASGNKPVQEAKAPDTYPNAQLLADVKWVEDNIKDGKVKIIDARSKGYEQGHIPGAVSINSGLLKDSKNQTIISKEAFTELFQKAGINSDTTVLVYDEGGAGNGATRIFYGLEYYGLKDKVKVLNGGYLAWTNAGKEVSTDTPTVAKGNFTAQPNENLITTKAQLLSANLAQCTLLDTRSSKEYTGEDLRGNKNGGHVNGAINTEWSEAIDQNPTDGVPKFKSFKDLNAIYTKAGVTDKDKTIIPYCQTNIRGAHSYFTLRLLGFKDVRPYEGSMAEWANSDDAPLVK</sequence>
<dbReference type="GO" id="GO:0004792">
    <property type="term" value="F:thiosulfate-cyanide sulfurtransferase activity"/>
    <property type="evidence" value="ECO:0007669"/>
    <property type="project" value="UniProtKB-EC"/>
</dbReference>
<feature type="chain" id="PRO_5039158842" description="thiosulfate sulfurtransferase" evidence="5">
    <location>
        <begin position="20"/>
        <end position="321"/>
    </location>
</feature>
<dbReference type="PROSITE" id="PS00380">
    <property type="entry name" value="RHODANESE_1"/>
    <property type="match status" value="1"/>
</dbReference>
<dbReference type="CDD" id="cd01449">
    <property type="entry name" value="TST_Repeat_2"/>
    <property type="match status" value="1"/>
</dbReference>
<dbReference type="EC" id="2.8.1.1" evidence="1"/>
<feature type="region of interest" description="Disordered" evidence="4">
    <location>
        <begin position="23"/>
        <end position="47"/>
    </location>
</feature>
<feature type="signal peptide" evidence="5">
    <location>
        <begin position="1"/>
        <end position="19"/>
    </location>
</feature>
<dbReference type="SUPFAM" id="SSF52821">
    <property type="entry name" value="Rhodanese/Cell cycle control phosphatase"/>
    <property type="match status" value="2"/>
</dbReference>
<feature type="compositionally biased region" description="Polar residues" evidence="4">
    <location>
        <begin position="24"/>
        <end position="33"/>
    </location>
</feature>
<comment type="caution">
    <text evidence="7">The sequence shown here is derived from an EMBL/GenBank/DDBJ whole genome shotgun (WGS) entry which is preliminary data.</text>
</comment>
<evidence type="ECO:0000313" key="7">
    <source>
        <dbReference type="EMBL" id="TNJ63916.1"/>
    </source>
</evidence>